<dbReference type="PRINTS" id="PR00011">
    <property type="entry name" value="EGFLAMININ"/>
</dbReference>
<feature type="disulfide bond" evidence="2">
    <location>
        <begin position="365"/>
        <end position="374"/>
    </location>
</feature>
<proteinExistence type="predicted"/>
<dbReference type="AlphaFoldDB" id="A0AAD7XHE4"/>
<keyword evidence="2" id="KW-0245">EGF-like domain</keyword>
<feature type="disulfide bond" evidence="2">
    <location>
        <begin position="17"/>
        <end position="27"/>
    </location>
</feature>
<comment type="caution">
    <text evidence="2">Lacks conserved residue(s) required for the propagation of feature annotation.</text>
</comment>
<feature type="signal peptide" evidence="3">
    <location>
        <begin position="1"/>
        <end position="15"/>
    </location>
</feature>
<evidence type="ECO:0000313" key="6">
    <source>
        <dbReference type="Proteomes" id="UP001230188"/>
    </source>
</evidence>
<evidence type="ECO:0000259" key="4">
    <source>
        <dbReference type="PROSITE" id="PS50026"/>
    </source>
</evidence>
<comment type="caution">
    <text evidence="5">The sequence shown here is derived from an EMBL/GenBank/DDBJ whole genome shotgun (WGS) entry which is preliminary data.</text>
</comment>
<feature type="domain" description="EGF-like" evidence="4">
    <location>
        <begin position="62"/>
        <end position="96"/>
    </location>
</feature>
<dbReference type="Proteomes" id="UP001230188">
    <property type="component" value="Unassembled WGS sequence"/>
</dbReference>
<keyword evidence="6" id="KW-1185">Reference proteome</keyword>
<dbReference type="SMART" id="SM00181">
    <property type="entry name" value="EGF"/>
    <property type="match status" value="6"/>
</dbReference>
<feature type="domain" description="EGF-like" evidence="4">
    <location>
        <begin position="339"/>
        <end position="375"/>
    </location>
</feature>
<sequence length="691" mass="72672">MAKVAWWWVAGVVVAQCPNACSNKGQCDKYGRCNCLSGYTGGDCSVRTCPFDYAWTDYATADDTAHAKAECSNRGLCDRTTGECECMSGYQGKACERTSCDTSCYNKGKCLAMRSFALSHYSDYSEQFSYETPWDARKVYGCACDEPYTSYNCGKRRCPSGDDPLTTGQVNEVQILKCMATGGSFALIFDGKISGTIRAGFREAGVKAALEATESIAEVSVSFTAADNGTVCQSDSTNLVKIEFTQNFGSLAPLKPSADALAGTVEVFADGTTEVGDEMGTKHVSIKGTKEDDQCSNRGVCDAFTATCTCTTTNNDVYSSSDGYGNPGTRGDCGYPETSVTTCPGEVACSSNGVCDDDETYRCSCAKGWYGADCSLRQCPVGLSWFSYPSAENAGHDDLVECSNGGACDTSTGFCTCGAQFFGMACQYLACPTGSAVTACGGNGRCASMYELSRLATANGDETDVTYGIDVNNPLTWDAHRVFGCACDDGWTGYDCSLRTCPTGDDPGTYGQANELQLIQCAADSGYFKLAFRRDETSAILSNATAADVEAALEALSTITNLEVAFGSGESACLASSTSTPNIISVQFITEHGDLPAITADVADLYDSATGTTGVVTIATDGTTLDSDYTSVAGTTEEVECSNRGICDTSTGICDCFDGYSSSDGRGNKGAQGDCGYRELCNADWCLTATS</sequence>
<organism evidence="5 6">
    <name type="scientific">Chrysophaeum taylorii</name>
    <dbReference type="NCBI Taxonomy" id="2483200"/>
    <lineage>
        <taxon>Eukaryota</taxon>
        <taxon>Sar</taxon>
        <taxon>Stramenopiles</taxon>
        <taxon>Ochrophyta</taxon>
        <taxon>Pelagophyceae</taxon>
        <taxon>Pelagomonadales</taxon>
        <taxon>Pelagomonadaceae</taxon>
        <taxon>Chrysophaeum</taxon>
    </lineage>
</organism>
<evidence type="ECO:0000256" key="1">
    <source>
        <dbReference type="ARBA" id="ARBA00023157"/>
    </source>
</evidence>
<feature type="chain" id="PRO_5042008059" description="EGF-like domain-containing protein" evidence="3">
    <location>
        <begin position="16"/>
        <end position="691"/>
    </location>
</feature>
<evidence type="ECO:0000256" key="3">
    <source>
        <dbReference type="SAM" id="SignalP"/>
    </source>
</evidence>
<dbReference type="PROSITE" id="PS01186">
    <property type="entry name" value="EGF_2"/>
    <property type="match status" value="3"/>
</dbReference>
<feature type="disulfide bond" evidence="2">
    <location>
        <begin position="86"/>
        <end position="95"/>
    </location>
</feature>
<dbReference type="InterPro" id="IPR052108">
    <property type="entry name" value="MEGF/SIB"/>
</dbReference>
<feature type="disulfide bond" evidence="2">
    <location>
        <begin position="35"/>
        <end position="44"/>
    </location>
</feature>
<gene>
    <name evidence="5" type="ORF">CTAYLR_008049</name>
</gene>
<keyword evidence="3" id="KW-0732">Signal</keyword>
<dbReference type="PROSITE" id="PS00022">
    <property type="entry name" value="EGF_1"/>
    <property type="match status" value="4"/>
</dbReference>
<dbReference type="InterPro" id="IPR000742">
    <property type="entry name" value="EGF"/>
</dbReference>
<dbReference type="Gene3D" id="2.170.300.10">
    <property type="entry name" value="Tie2 ligand-binding domain superfamily"/>
    <property type="match status" value="1"/>
</dbReference>
<protein>
    <recommendedName>
        <fullName evidence="4">EGF-like domain-containing protein</fullName>
    </recommendedName>
</protein>
<dbReference type="InterPro" id="IPR013111">
    <property type="entry name" value="EGF_extracell"/>
</dbReference>
<dbReference type="PANTHER" id="PTHR24035">
    <property type="entry name" value="MULTIPLE EPIDERMAL GROWTH FACTOR-LIKE DOMAINS PROTEIN"/>
    <property type="match status" value="1"/>
</dbReference>
<dbReference type="Pfam" id="PF23106">
    <property type="entry name" value="EGF_Teneurin"/>
    <property type="match status" value="1"/>
</dbReference>
<name>A0AAD7XHE4_9STRA</name>
<reference evidence="5" key="1">
    <citation type="submission" date="2023-01" db="EMBL/GenBank/DDBJ databases">
        <title>Metagenome sequencing of chrysophaentin producing Chrysophaeum taylorii.</title>
        <authorList>
            <person name="Davison J."/>
            <person name="Bewley C."/>
        </authorList>
    </citation>
    <scope>NUCLEOTIDE SEQUENCE</scope>
    <source>
        <strain evidence="5">NIES-1699</strain>
    </source>
</reference>
<dbReference type="Pfam" id="PF07974">
    <property type="entry name" value="EGF_2"/>
    <property type="match status" value="2"/>
</dbReference>
<evidence type="ECO:0000313" key="5">
    <source>
        <dbReference type="EMBL" id="KAJ8599458.1"/>
    </source>
</evidence>
<dbReference type="Gene3D" id="2.60.120.260">
    <property type="entry name" value="Galactose-binding domain-like"/>
    <property type="match status" value="1"/>
</dbReference>
<dbReference type="PROSITE" id="PS50026">
    <property type="entry name" value="EGF_3"/>
    <property type="match status" value="3"/>
</dbReference>
<dbReference type="EMBL" id="JAQMWT010000563">
    <property type="protein sequence ID" value="KAJ8599458.1"/>
    <property type="molecule type" value="Genomic_DNA"/>
</dbReference>
<dbReference type="Gene3D" id="2.10.25.10">
    <property type="entry name" value="Laminin"/>
    <property type="match status" value="1"/>
</dbReference>
<keyword evidence="1 2" id="KW-1015">Disulfide bond</keyword>
<feature type="domain" description="EGF-like" evidence="4">
    <location>
        <begin position="13"/>
        <end position="45"/>
    </location>
</feature>
<evidence type="ECO:0000256" key="2">
    <source>
        <dbReference type="PROSITE-ProRule" id="PRU00076"/>
    </source>
</evidence>
<accession>A0AAD7XHE4</accession>